<evidence type="ECO:0000313" key="4">
    <source>
        <dbReference type="WBParaSite" id="Minc3s10595g44199"/>
    </source>
</evidence>
<dbReference type="PANTHER" id="PTHR46276">
    <property type="entry name" value="E3 UBIQUITIN-PROTEIN LIGASE UBR5"/>
    <property type="match status" value="1"/>
</dbReference>
<dbReference type="Gene3D" id="1.10.8.10">
    <property type="entry name" value="DNA helicase RuvA subunit, C-terminal domain"/>
    <property type="match status" value="1"/>
</dbReference>
<dbReference type="GO" id="GO:0000209">
    <property type="term" value="P:protein polyubiquitination"/>
    <property type="evidence" value="ECO:0007669"/>
    <property type="project" value="TreeGrafter"/>
</dbReference>
<feature type="domain" description="E3 ubiquitin-protein ligase UBR5 ubiquitin-associated" evidence="2">
    <location>
        <begin position="109"/>
        <end position="143"/>
    </location>
</feature>
<dbReference type="GO" id="GO:0043130">
    <property type="term" value="F:ubiquitin binding"/>
    <property type="evidence" value="ECO:0007669"/>
    <property type="project" value="InterPro"/>
</dbReference>
<organism evidence="3 4">
    <name type="scientific">Meloidogyne incognita</name>
    <name type="common">Southern root-knot nematode worm</name>
    <name type="synonym">Oxyuris incognita</name>
    <dbReference type="NCBI Taxonomy" id="6306"/>
    <lineage>
        <taxon>Eukaryota</taxon>
        <taxon>Metazoa</taxon>
        <taxon>Ecdysozoa</taxon>
        <taxon>Nematoda</taxon>
        <taxon>Chromadorea</taxon>
        <taxon>Rhabditida</taxon>
        <taxon>Tylenchina</taxon>
        <taxon>Tylenchomorpha</taxon>
        <taxon>Tylenchoidea</taxon>
        <taxon>Meloidogynidae</taxon>
        <taxon>Meloidogyninae</taxon>
        <taxon>Meloidogyne</taxon>
        <taxon>Meloidogyne incognita group</taxon>
    </lineage>
</organism>
<dbReference type="WBParaSite" id="Minc3s10595g44199">
    <property type="protein sequence ID" value="Minc3s10595g44199"/>
    <property type="gene ID" value="Minc3s10595g44199"/>
</dbReference>
<dbReference type="GO" id="GO:0005737">
    <property type="term" value="C:cytoplasm"/>
    <property type="evidence" value="ECO:0007669"/>
    <property type="project" value="TreeGrafter"/>
</dbReference>
<evidence type="ECO:0000313" key="3">
    <source>
        <dbReference type="Proteomes" id="UP000887563"/>
    </source>
</evidence>
<keyword evidence="3" id="KW-1185">Reference proteome</keyword>
<dbReference type="GO" id="GO:0090263">
    <property type="term" value="P:positive regulation of canonical Wnt signaling pathway"/>
    <property type="evidence" value="ECO:0007669"/>
    <property type="project" value="TreeGrafter"/>
</dbReference>
<feature type="region of interest" description="Disordered" evidence="1">
    <location>
        <begin position="37"/>
        <end position="75"/>
    </location>
</feature>
<dbReference type="InterPro" id="IPR024725">
    <property type="entry name" value="UBR5_UBA"/>
</dbReference>
<evidence type="ECO:0000259" key="2">
    <source>
        <dbReference type="Pfam" id="PF11547"/>
    </source>
</evidence>
<dbReference type="PANTHER" id="PTHR46276:SF1">
    <property type="entry name" value="E3 UBIQUITIN-PROTEIN LIGASE UBR5"/>
    <property type="match status" value="1"/>
</dbReference>
<feature type="compositionally biased region" description="Low complexity" evidence="1">
    <location>
        <begin position="59"/>
        <end position="72"/>
    </location>
</feature>
<dbReference type="GO" id="GO:0005634">
    <property type="term" value="C:nucleus"/>
    <property type="evidence" value="ECO:0007669"/>
    <property type="project" value="TreeGrafter"/>
</dbReference>
<dbReference type="Pfam" id="PF11547">
    <property type="entry name" value="E3_UbLigase_EDD"/>
    <property type="match status" value="1"/>
</dbReference>
<protein>
    <submittedName>
        <fullName evidence="4">E3 ubiquitin-protein ligase UBR5 ubiquitin-associated domain-containing protein</fullName>
    </submittedName>
</protein>
<name>A0A914NTX4_MELIC</name>
<accession>A0A914NTX4</accession>
<sequence>MTPLTKRSEQNVYRTKKYRAGEVARLRYEIVANTIESTAPTDNNESGPGSSTAPATTIAGSSDPASASANAANRTAKIRRIMMTRPGTRSGGFCRNGVVINRNRSRPMIPASTVPKDLIVQCQVVLQGKSRDVIVRELQRNALI</sequence>
<dbReference type="GO" id="GO:0034450">
    <property type="term" value="F:ubiquitin-ubiquitin ligase activity"/>
    <property type="evidence" value="ECO:0007669"/>
    <property type="project" value="TreeGrafter"/>
</dbReference>
<feature type="compositionally biased region" description="Polar residues" evidence="1">
    <location>
        <begin position="37"/>
        <end position="55"/>
    </location>
</feature>
<dbReference type="Proteomes" id="UP000887563">
    <property type="component" value="Unplaced"/>
</dbReference>
<evidence type="ECO:0000256" key="1">
    <source>
        <dbReference type="SAM" id="MobiDB-lite"/>
    </source>
</evidence>
<proteinExistence type="predicted"/>
<dbReference type="AlphaFoldDB" id="A0A914NTX4"/>
<reference evidence="4" key="1">
    <citation type="submission" date="2022-11" db="UniProtKB">
        <authorList>
            <consortium name="WormBaseParasite"/>
        </authorList>
    </citation>
    <scope>IDENTIFICATION</scope>
</reference>